<name>A0A8X6VD16_TRICX</name>
<proteinExistence type="predicted"/>
<organism evidence="1 2">
    <name type="scientific">Trichonephila clavipes</name>
    <name type="common">Golden silk orbweaver</name>
    <name type="synonym">Nephila clavipes</name>
    <dbReference type="NCBI Taxonomy" id="2585209"/>
    <lineage>
        <taxon>Eukaryota</taxon>
        <taxon>Metazoa</taxon>
        <taxon>Ecdysozoa</taxon>
        <taxon>Arthropoda</taxon>
        <taxon>Chelicerata</taxon>
        <taxon>Arachnida</taxon>
        <taxon>Araneae</taxon>
        <taxon>Araneomorphae</taxon>
        <taxon>Entelegynae</taxon>
        <taxon>Araneoidea</taxon>
        <taxon>Nephilidae</taxon>
        <taxon>Trichonephila</taxon>
    </lineage>
</organism>
<dbReference type="EMBL" id="BMAU01021234">
    <property type="protein sequence ID" value="GFY02979.1"/>
    <property type="molecule type" value="Genomic_DNA"/>
</dbReference>
<gene>
    <name evidence="1" type="ORF">TNCV_979841</name>
</gene>
<keyword evidence="2" id="KW-1185">Reference proteome</keyword>
<sequence length="139" mass="15530">MTAQDGQGLLWPTPWALRCVSRCSNQVVSLTRKPPVLSSQASLVLLLLTHLRDERLSQPCLARAPILFTGSLSTTDFHLFNHLEQLLWAKQYENEDSLKSFIFEFIDSKIIISLIQASVVVAAANLPGSDEIIQDQLHC</sequence>
<reference evidence="1" key="1">
    <citation type="submission" date="2020-08" db="EMBL/GenBank/DDBJ databases">
        <title>Multicomponent nature underlies the extraordinary mechanical properties of spider dragline silk.</title>
        <authorList>
            <person name="Kono N."/>
            <person name="Nakamura H."/>
            <person name="Mori M."/>
            <person name="Yoshida Y."/>
            <person name="Ohtoshi R."/>
            <person name="Malay A.D."/>
            <person name="Moran D.A.P."/>
            <person name="Tomita M."/>
            <person name="Numata K."/>
            <person name="Arakawa K."/>
        </authorList>
    </citation>
    <scope>NUCLEOTIDE SEQUENCE</scope>
</reference>
<accession>A0A8X6VD16</accession>
<dbReference type="Proteomes" id="UP000887159">
    <property type="component" value="Unassembled WGS sequence"/>
</dbReference>
<comment type="caution">
    <text evidence="1">The sequence shown here is derived from an EMBL/GenBank/DDBJ whole genome shotgun (WGS) entry which is preliminary data.</text>
</comment>
<evidence type="ECO:0000313" key="1">
    <source>
        <dbReference type="EMBL" id="GFY02979.1"/>
    </source>
</evidence>
<dbReference type="AlphaFoldDB" id="A0A8X6VD16"/>
<protein>
    <submittedName>
        <fullName evidence="1">Uncharacterized protein</fullName>
    </submittedName>
</protein>
<evidence type="ECO:0000313" key="2">
    <source>
        <dbReference type="Proteomes" id="UP000887159"/>
    </source>
</evidence>